<dbReference type="GO" id="GO:0071897">
    <property type="term" value="P:DNA biosynthetic process"/>
    <property type="evidence" value="ECO:0007669"/>
    <property type="project" value="UniProtKB-ARBA"/>
</dbReference>
<gene>
    <name evidence="1" type="ORF">TNCV_2059511</name>
</gene>
<evidence type="ECO:0000313" key="1">
    <source>
        <dbReference type="EMBL" id="GFX87180.1"/>
    </source>
</evidence>
<proteinExistence type="predicted"/>
<accession>A0A8X6RB75</accession>
<keyword evidence="2" id="KW-1185">Reference proteome</keyword>
<evidence type="ECO:0000313" key="2">
    <source>
        <dbReference type="Proteomes" id="UP000887159"/>
    </source>
</evidence>
<comment type="caution">
    <text evidence="1">The sequence shown here is derived from an EMBL/GenBank/DDBJ whole genome shotgun (WGS) entry which is preliminary data.</text>
</comment>
<organism evidence="1 2">
    <name type="scientific">Trichonephila clavipes</name>
    <name type="common">Golden silk orbweaver</name>
    <name type="synonym">Nephila clavipes</name>
    <dbReference type="NCBI Taxonomy" id="2585209"/>
    <lineage>
        <taxon>Eukaryota</taxon>
        <taxon>Metazoa</taxon>
        <taxon>Ecdysozoa</taxon>
        <taxon>Arthropoda</taxon>
        <taxon>Chelicerata</taxon>
        <taxon>Arachnida</taxon>
        <taxon>Araneae</taxon>
        <taxon>Araneomorphae</taxon>
        <taxon>Entelegynae</taxon>
        <taxon>Araneoidea</taxon>
        <taxon>Nephilidae</taxon>
        <taxon>Trichonephila</taxon>
    </lineage>
</organism>
<protein>
    <submittedName>
        <fullName evidence="1">Uncharacterized protein</fullName>
    </submittedName>
</protein>
<name>A0A8X6RB75_TRICX</name>
<dbReference type="AlphaFoldDB" id="A0A8X6RB75"/>
<dbReference type="Gene3D" id="3.10.10.10">
    <property type="entry name" value="HIV Type 1 Reverse Transcriptase, subunit A, domain 1"/>
    <property type="match status" value="1"/>
</dbReference>
<reference evidence="1" key="1">
    <citation type="submission" date="2020-08" db="EMBL/GenBank/DDBJ databases">
        <title>Multicomponent nature underlies the extraordinary mechanical properties of spider dragline silk.</title>
        <authorList>
            <person name="Kono N."/>
            <person name="Nakamura H."/>
            <person name="Mori M."/>
            <person name="Yoshida Y."/>
            <person name="Ohtoshi R."/>
            <person name="Malay A.D."/>
            <person name="Moran D.A.P."/>
            <person name="Tomita M."/>
            <person name="Numata K."/>
            <person name="Arakawa K."/>
        </authorList>
    </citation>
    <scope>NUCLEOTIDE SEQUENCE</scope>
</reference>
<dbReference type="EMBL" id="BMAU01021025">
    <property type="protein sequence ID" value="GFX87180.1"/>
    <property type="molecule type" value="Genomic_DNA"/>
</dbReference>
<dbReference type="SUPFAM" id="SSF56672">
    <property type="entry name" value="DNA/RNA polymerases"/>
    <property type="match status" value="1"/>
</dbReference>
<sequence>MFPIKRKILKKEIEDLLETDIVGKYGSPYETLFLLPLKLNRKFCLYIDYRKLNEVPDINPLPRMNDLPQEVKY</sequence>
<dbReference type="Proteomes" id="UP000887159">
    <property type="component" value="Unassembled WGS sequence"/>
</dbReference>
<dbReference type="InterPro" id="IPR043502">
    <property type="entry name" value="DNA/RNA_pol_sf"/>
</dbReference>